<feature type="region of interest" description="Disordered" evidence="1">
    <location>
        <begin position="323"/>
        <end position="346"/>
    </location>
</feature>
<feature type="compositionally biased region" description="Polar residues" evidence="1">
    <location>
        <begin position="266"/>
        <end position="286"/>
    </location>
</feature>
<evidence type="ECO:0000313" key="3">
    <source>
        <dbReference type="Proteomes" id="UP000551758"/>
    </source>
</evidence>
<feature type="region of interest" description="Disordered" evidence="1">
    <location>
        <begin position="171"/>
        <end position="202"/>
    </location>
</feature>
<accession>A0A7J7F088</accession>
<keyword evidence="3" id="KW-1185">Reference proteome</keyword>
<evidence type="ECO:0000313" key="2">
    <source>
        <dbReference type="EMBL" id="KAF5921470.1"/>
    </source>
</evidence>
<dbReference type="EMBL" id="JACDTQ010001653">
    <property type="protein sequence ID" value="KAF5921470.1"/>
    <property type="molecule type" value="Genomic_DNA"/>
</dbReference>
<dbReference type="AlphaFoldDB" id="A0A7J7F088"/>
<gene>
    <name evidence="2" type="ORF">HPG69_008326</name>
</gene>
<name>A0A7J7F088_DICBM</name>
<feature type="compositionally biased region" description="Gly residues" evidence="1">
    <location>
        <begin position="231"/>
        <end position="244"/>
    </location>
</feature>
<evidence type="ECO:0000256" key="1">
    <source>
        <dbReference type="SAM" id="MobiDB-lite"/>
    </source>
</evidence>
<organism evidence="2 3">
    <name type="scientific">Diceros bicornis minor</name>
    <name type="common">South-central black rhinoceros</name>
    <dbReference type="NCBI Taxonomy" id="77932"/>
    <lineage>
        <taxon>Eukaryota</taxon>
        <taxon>Metazoa</taxon>
        <taxon>Chordata</taxon>
        <taxon>Craniata</taxon>
        <taxon>Vertebrata</taxon>
        <taxon>Euteleostomi</taxon>
        <taxon>Mammalia</taxon>
        <taxon>Eutheria</taxon>
        <taxon>Laurasiatheria</taxon>
        <taxon>Perissodactyla</taxon>
        <taxon>Rhinocerotidae</taxon>
        <taxon>Diceros</taxon>
    </lineage>
</organism>
<reference evidence="2 3" key="1">
    <citation type="journal article" date="2020" name="Mol. Biol. Evol.">
        <title>Interspecific Gene Flow and the Evolution of Specialization in Black and White Rhinoceros.</title>
        <authorList>
            <person name="Moodley Y."/>
            <person name="Westbury M.V."/>
            <person name="Russo I.M."/>
            <person name="Gopalakrishnan S."/>
            <person name="Rakotoarivelo A."/>
            <person name="Olsen R.A."/>
            <person name="Prost S."/>
            <person name="Tunstall T."/>
            <person name="Ryder O.A."/>
            <person name="Dalen L."/>
            <person name="Bruford M.W."/>
        </authorList>
    </citation>
    <scope>NUCLEOTIDE SEQUENCE [LARGE SCALE GENOMIC DNA]</scope>
    <source>
        <strain evidence="2">SBR-YM</strain>
        <tissue evidence="2">Skin</tissue>
    </source>
</reference>
<feature type="region of interest" description="Disordered" evidence="1">
    <location>
        <begin position="264"/>
        <end position="301"/>
    </location>
</feature>
<sequence length="391" mass="42259">MAIIQIEAKQAELQLRAEGMKINVCHRQWSPYQYLNIDKEFIDHPPKATANKPFSALFDATSVRTAWGVDCSGHNTQFRAGTHSIYDKKVAKSSRAHSSDVRKTELTLGKTKRQDITSGHQEGCEGLTHRCYKSKVLQHHITEQESLSLIKEPPLLLGELPLHGFTPRRALPCNPLPHPSPRFSEAGSTSAFPSRTPGLGLQAPGSLRAAAAIRLRGGAGPEAAGEERPGHGGPCPGLGAGPLGGDAKPQTRPLQLGQRLLGPVTSAATQSREASIRPNQTHGNRSNHQKRDAGSPAQTASQSRNAALLLFHWSNAAVLGRSGLWVPSPQAPPNTRKPPSARTERTETAVTLRKGTPEVTPVKLPRHGNVPVLLFHWSNAAVLQCSVFWVM</sequence>
<proteinExistence type="predicted"/>
<dbReference type="Proteomes" id="UP000551758">
    <property type="component" value="Unassembled WGS sequence"/>
</dbReference>
<comment type="caution">
    <text evidence="2">The sequence shown here is derived from an EMBL/GenBank/DDBJ whole genome shotgun (WGS) entry which is preliminary data.</text>
</comment>
<feature type="region of interest" description="Disordered" evidence="1">
    <location>
        <begin position="218"/>
        <end position="251"/>
    </location>
</feature>
<protein>
    <submittedName>
        <fullName evidence="2">Uncharacterized protein</fullName>
    </submittedName>
</protein>